<keyword evidence="1" id="KW-1133">Transmembrane helix</keyword>
<keyword evidence="3" id="KW-1185">Reference proteome</keyword>
<protein>
    <submittedName>
        <fullName evidence="2">Uncharacterized protein</fullName>
    </submittedName>
</protein>
<feature type="transmembrane region" description="Helical" evidence="1">
    <location>
        <begin position="417"/>
        <end position="437"/>
    </location>
</feature>
<reference evidence="2 3" key="1">
    <citation type="submission" date="2023-07" db="EMBL/GenBank/DDBJ databases">
        <title>Genomic Encyclopedia of Type Strains, Phase IV (KMG-IV): sequencing the most valuable type-strain genomes for metagenomic binning, comparative biology and taxonomic classification.</title>
        <authorList>
            <person name="Goeker M."/>
        </authorList>
    </citation>
    <scope>NUCLEOTIDE SEQUENCE [LARGE SCALE GENOMIC DNA]</scope>
    <source>
        <strain evidence="2 3">DSM 16980</strain>
    </source>
</reference>
<gene>
    <name evidence="2" type="ORF">J2S01_000083</name>
</gene>
<evidence type="ECO:0000313" key="3">
    <source>
        <dbReference type="Proteomes" id="UP001239167"/>
    </source>
</evidence>
<dbReference type="Pfam" id="PF18949">
    <property type="entry name" value="DUF5693"/>
    <property type="match status" value="1"/>
</dbReference>
<feature type="transmembrane region" description="Helical" evidence="1">
    <location>
        <begin position="365"/>
        <end position="386"/>
    </location>
</feature>
<organism evidence="2 3">
    <name type="scientific">Pectinatus haikarae</name>
    <dbReference type="NCBI Taxonomy" id="349096"/>
    <lineage>
        <taxon>Bacteria</taxon>
        <taxon>Bacillati</taxon>
        <taxon>Bacillota</taxon>
        <taxon>Negativicutes</taxon>
        <taxon>Selenomonadales</taxon>
        <taxon>Selenomonadaceae</taxon>
        <taxon>Pectinatus</taxon>
    </lineage>
</organism>
<feature type="transmembrane region" description="Helical" evidence="1">
    <location>
        <begin position="393"/>
        <end position="411"/>
    </location>
</feature>
<feature type="transmembrane region" description="Helical" evidence="1">
    <location>
        <begin position="457"/>
        <end position="480"/>
    </location>
</feature>
<keyword evidence="1" id="KW-0472">Membrane</keyword>
<feature type="transmembrane region" description="Helical" evidence="1">
    <location>
        <begin position="492"/>
        <end position="512"/>
    </location>
</feature>
<dbReference type="EMBL" id="JAUSUE010000001">
    <property type="protein sequence ID" value="MDQ0202398.1"/>
    <property type="molecule type" value="Genomic_DNA"/>
</dbReference>
<dbReference type="InterPro" id="IPR043748">
    <property type="entry name" value="DUF5693"/>
</dbReference>
<sequence length="687" mass="76908">MLRVFNYNRWFILLIAIGLVAGLVISFQRYHVESSNATIELALDYEDLLKLAENEGLPPSEVLAETKKAGITSLAVYETTFKKLNENGKAAATSGSEILQRYHNGSLSDPDWSALVSAGKIVGTDVYVTGNDPQTFKEVKEDLLLRLGNERVRTLSVGSSEVLAVKANYENFLKMNLGMPTDEMKAVNAAGFYVIARPSNYTDVTEKEIDAVFDRLNGIKISDIVFSGPQTLGAPKLLNYTVEKMKQRDITLGMIENVSQLKFYPQDGLVDIAQGLDYKAARLYTIPKDEQPKMKLADAVERWSNTDEERNIRIDLLRPYEKPATGLSVMQTNIKYFADTRDKLEAKGFEIGPAGSLEIYDGSQLLRIFIMIGICAAGVLYLSLIIPDFKLKYQYMLFVLITLICVIPLAMGHGNKIRVLGAFAAANLFPTLAMIYLLDKMKDIKRSKNSSFLRIMLLSFGMIIVTSAISLIGAAYLSGILSDVRYFLEIEIFRGIKLTFVLPMILVGIALCQRFNVFDDDNPLVPMNIIEQIKHFLNMKILVKTLMIFVMLALAMVVFIERSGHTAGFPVPGIELKIRAILEKTFFARPRSKELFIGHPAFFIMVMAWLRKWPVFIFGILVFAATIGQGSMVETFAHMRTPVYMSLVRGVGGVVFGALLGFLVLLILELWRHFSSVLERRKNAGHE</sequence>
<proteinExistence type="predicted"/>
<dbReference type="Proteomes" id="UP001239167">
    <property type="component" value="Unassembled WGS sequence"/>
</dbReference>
<comment type="caution">
    <text evidence="2">The sequence shown here is derived from an EMBL/GenBank/DDBJ whole genome shotgun (WGS) entry which is preliminary data.</text>
</comment>
<evidence type="ECO:0000313" key="2">
    <source>
        <dbReference type="EMBL" id="MDQ0202398.1"/>
    </source>
</evidence>
<feature type="transmembrane region" description="Helical" evidence="1">
    <location>
        <begin position="653"/>
        <end position="671"/>
    </location>
</feature>
<keyword evidence="1" id="KW-0812">Transmembrane</keyword>
<evidence type="ECO:0000256" key="1">
    <source>
        <dbReference type="SAM" id="Phobius"/>
    </source>
</evidence>
<name>A0ABT9Y3K3_9FIRM</name>
<accession>A0ABT9Y3K3</accession>
<feature type="transmembrane region" description="Helical" evidence="1">
    <location>
        <begin position="541"/>
        <end position="560"/>
    </location>
</feature>